<reference evidence="2" key="1">
    <citation type="submission" date="2017-03" db="EMBL/GenBank/DDBJ databases">
        <authorList>
            <person name="Monnet C."/>
        </authorList>
    </citation>
    <scope>NUCLEOTIDE SEQUENCE [LARGE SCALE GENOMIC DNA]</scope>
    <source>
        <strain evidence="2">ATCC 49514</strain>
    </source>
</reference>
<gene>
    <name evidence="1" type="ORF">BI49514_02335</name>
</gene>
<protein>
    <submittedName>
        <fullName evidence="1">Uncharacterized protein</fullName>
    </submittedName>
</protein>
<dbReference type="Proteomes" id="UP000234382">
    <property type="component" value="Unassembled WGS sequence"/>
</dbReference>
<accession>A0A2H1JUQ0</accession>
<dbReference type="AlphaFoldDB" id="A0A2H1JUQ0"/>
<proteinExistence type="predicted"/>
<dbReference type="RefSeq" id="WP_101546705.1">
    <property type="nucleotide sequence ID" value="NZ_FXYX01000017.1"/>
</dbReference>
<evidence type="ECO:0000313" key="1">
    <source>
        <dbReference type="EMBL" id="SMX90762.1"/>
    </source>
</evidence>
<name>A0A2H1JUQ0_9MICO</name>
<evidence type="ECO:0000313" key="2">
    <source>
        <dbReference type="Proteomes" id="UP000234382"/>
    </source>
</evidence>
<sequence>MSVDEFYEAHSLREYDQNIIGVVKIAKRSKSFGDLVWLIHEIDDGEQVFSMVEANGAQLFPVGTRVQAVVYASSKGFKVRSMRELTQSEEDDAG</sequence>
<organism evidence="1 2">
    <name type="scientific">Brevibacterium iodinum ATCC 49514</name>
    <dbReference type="NCBI Taxonomy" id="1255616"/>
    <lineage>
        <taxon>Bacteria</taxon>
        <taxon>Bacillati</taxon>
        <taxon>Actinomycetota</taxon>
        <taxon>Actinomycetes</taxon>
        <taxon>Micrococcales</taxon>
        <taxon>Brevibacteriaceae</taxon>
        <taxon>Brevibacterium</taxon>
    </lineage>
</organism>
<keyword evidence="2" id="KW-1185">Reference proteome</keyword>
<dbReference type="EMBL" id="FXYX01000017">
    <property type="protein sequence ID" value="SMX90762.1"/>
    <property type="molecule type" value="Genomic_DNA"/>
</dbReference>